<dbReference type="EMBL" id="JBIRUQ010000001">
    <property type="protein sequence ID" value="MFI1459792.1"/>
    <property type="molecule type" value="Genomic_DNA"/>
</dbReference>
<dbReference type="GeneID" id="93509368"/>
<protein>
    <submittedName>
        <fullName evidence="5">Class I adenylate-forming enzyme family protein</fullName>
    </submittedName>
</protein>
<dbReference type="InterPro" id="IPR045851">
    <property type="entry name" value="AMP-bd_C_sf"/>
</dbReference>
<dbReference type="Pfam" id="PF13193">
    <property type="entry name" value="AMP-binding_C"/>
    <property type="match status" value="1"/>
</dbReference>
<evidence type="ECO:0000313" key="6">
    <source>
        <dbReference type="Proteomes" id="UP001611263"/>
    </source>
</evidence>
<comment type="similarity">
    <text evidence="1">Belongs to the ATP-dependent AMP-binding enzyme family.</text>
</comment>
<organism evidence="5 6">
    <name type="scientific">Nocardia carnea</name>
    <dbReference type="NCBI Taxonomy" id="37328"/>
    <lineage>
        <taxon>Bacteria</taxon>
        <taxon>Bacillati</taxon>
        <taxon>Actinomycetota</taxon>
        <taxon>Actinomycetes</taxon>
        <taxon>Mycobacteriales</taxon>
        <taxon>Nocardiaceae</taxon>
        <taxon>Nocardia</taxon>
    </lineage>
</organism>
<proteinExistence type="inferred from homology"/>
<dbReference type="RefSeq" id="WP_051157702.1">
    <property type="nucleotide sequence ID" value="NZ_JBIRUQ010000001.1"/>
</dbReference>
<evidence type="ECO:0000256" key="2">
    <source>
        <dbReference type="ARBA" id="ARBA00022598"/>
    </source>
</evidence>
<evidence type="ECO:0000259" key="3">
    <source>
        <dbReference type="Pfam" id="PF00501"/>
    </source>
</evidence>
<comment type="caution">
    <text evidence="5">The sequence shown here is derived from an EMBL/GenBank/DDBJ whole genome shotgun (WGS) entry which is preliminary data.</text>
</comment>
<dbReference type="SUPFAM" id="SSF56801">
    <property type="entry name" value="Acetyl-CoA synthetase-like"/>
    <property type="match status" value="1"/>
</dbReference>
<dbReference type="PANTHER" id="PTHR43201">
    <property type="entry name" value="ACYL-COA SYNTHETASE"/>
    <property type="match status" value="1"/>
</dbReference>
<dbReference type="InterPro" id="IPR042099">
    <property type="entry name" value="ANL_N_sf"/>
</dbReference>
<dbReference type="Proteomes" id="UP001611263">
    <property type="component" value="Unassembled WGS sequence"/>
</dbReference>
<keyword evidence="6" id="KW-1185">Reference proteome</keyword>
<dbReference type="Gene3D" id="3.40.50.12780">
    <property type="entry name" value="N-terminal domain of ligase-like"/>
    <property type="match status" value="1"/>
</dbReference>
<evidence type="ECO:0000313" key="5">
    <source>
        <dbReference type="EMBL" id="MFI1459792.1"/>
    </source>
</evidence>
<gene>
    <name evidence="5" type="ORF">ACH4WX_03615</name>
</gene>
<reference evidence="5 6" key="1">
    <citation type="submission" date="2024-10" db="EMBL/GenBank/DDBJ databases">
        <title>The Natural Products Discovery Center: Release of the First 8490 Sequenced Strains for Exploring Actinobacteria Biosynthetic Diversity.</title>
        <authorList>
            <person name="Kalkreuter E."/>
            <person name="Kautsar S.A."/>
            <person name="Yang D."/>
            <person name="Bader C.D."/>
            <person name="Teijaro C.N."/>
            <person name="Fluegel L."/>
            <person name="Davis C.M."/>
            <person name="Simpson J.R."/>
            <person name="Lauterbach L."/>
            <person name="Steele A.D."/>
            <person name="Gui C."/>
            <person name="Meng S."/>
            <person name="Li G."/>
            <person name="Viehrig K."/>
            <person name="Ye F."/>
            <person name="Su P."/>
            <person name="Kiefer A.F."/>
            <person name="Nichols A."/>
            <person name="Cepeda A.J."/>
            <person name="Yan W."/>
            <person name="Fan B."/>
            <person name="Jiang Y."/>
            <person name="Adhikari A."/>
            <person name="Zheng C.-J."/>
            <person name="Schuster L."/>
            <person name="Cowan T.M."/>
            <person name="Smanski M.J."/>
            <person name="Chevrette M.G."/>
            <person name="De Carvalho L.P.S."/>
            <person name="Shen B."/>
        </authorList>
    </citation>
    <scope>NUCLEOTIDE SEQUENCE [LARGE SCALE GENOMIC DNA]</scope>
    <source>
        <strain evidence="5 6">NPDC020568</strain>
    </source>
</reference>
<name>A0ABW7TFI7_9NOCA</name>
<dbReference type="Gene3D" id="3.30.300.30">
    <property type="match status" value="1"/>
</dbReference>
<dbReference type="InterPro" id="IPR025110">
    <property type="entry name" value="AMP-bd_C"/>
</dbReference>
<dbReference type="InterPro" id="IPR000873">
    <property type="entry name" value="AMP-dep_synth/lig_dom"/>
</dbReference>
<accession>A0ABW7TFI7</accession>
<evidence type="ECO:0000259" key="4">
    <source>
        <dbReference type="Pfam" id="PF13193"/>
    </source>
</evidence>
<feature type="domain" description="AMP-dependent synthetase/ligase" evidence="3">
    <location>
        <begin position="25"/>
        <end position="369"/>
    </location>
</feature>
<dbReference type="Pfam" id="PF00501">
    <property type="entry name" value="AMP-binding"/>
    <property type="match status" value="1"/>
</dbReference>
<sequence>MTDEGSVQARPCRRRDVDELLADRIARQARSRPAVRTADAGVDYAEFWTRVCRVAAGLAGMRRVAVLPTSDIDSLITVVAAMRAGVCVVLLHRYLTPDQLQRVLTVTRPGALVAVAAQHRRLRRMGFGGVPRTAAGLESDGAGGRAGPDSELLVGVTSGTTGEPKLFVRDQASWAATLNRSDRTFSIGPGDTVAVPGVLDHTHFLYGALHALTRGATVDLRPAPDALADGATHLYSVPTLAWDVVRSASGPYRDVREVLSSAARWPRNGRAAMREVLPNATITHFYGASELSFVSFDRGLGGADEYGTPAVRERSANGTGDAGAACGGDVDSGAGPGDEYSAGELFDGVEVEIRDGRVFVRSDMVFRGYLTTAGVVDGPVNGWVSVGDRGALDGRRLRLFGRDSEMFIRGGLNVEPAAVEAALTAIPGITEAACLGVADDRWGQVPVAAVAVDRRAPDPAEIRRRLRAVLPGPSVPVRIQVLDALPRTPRGKVDRPALLAVLGARGRHDHDSP</sequence>
<dbReference type="PANTHER" id="PTHR43201:SF5">
    <property type="entry name" value="MEDIUM-CHAIN ACYL-COA LIGASE ACSF2, MITOCHONDRIAL"/>
    <property type="match status" value="1"/>
</dbReference>
<evidence type="ECO:0000256" key="1">
    <source>
        <dbReference type="ARBA" id="ARBA00006432"/>
    </source>
</evidence>
<keyword evidence="2" id="KW-0436">Ligase</keyword>
<feature type="domain" description="AMP-binding enzyme C-terminal" evidence="4">
    <location>
        <begin position="419"/>
        <end position="492"/>
    </location>
</feature>